<evidence type="ECO:0000259" key="2">
    <source>
        <dbReference type="Pfam" id="PF13966"/>
    </source>
</evidence>
<name>A0A803QNY4_CANSA</name>
<dbReference type="PANTHER" id="PTHR33116">
    <property type="entry name" value="REVERSE TRANSCRIPTASE ZINC-BINDING DOMAIN-CONTAINING PROTEIN-RELATED-RELATED"/>
    <property type="match status" value="1"/>
</dbReference>
<dbReference type="Proteomes" id="UP000596661">
    <property type="component" value="Unassembled WGS sequence"/>
</dbReference>
<dbReference type="EMBL" id="UZAU01000806">
    <property type="status" value="NOT_ANNOTATED_CDS"/>
    <property type="molecule type" value="Genomic_DNA"/>
</dbReference>
<proteinExistence type="predicted"/>
<accession>A0A803QNY4</accession>
<feature type="compositionally biased region" description="Gly residues" evidence="1">
    <location>
        <begin position="24"/>
        <end position="34"/>
    </location>
</feature>
<dbReference type="Pfam" id="PF13966">
    <property type="entry name" value="zf-RVT"/>
    <property type="match status" value="1"/>
</dbReference>
<sequence>MSRLVSSELYCSKPGKRTVDEGGRGSGNGNGGGGSDNPNDLLVFCNGDFISVMLMLQGLKLFSSTSGLEPNVQKTSVYCSGMPEVEVNRILEASNFSRSTLPFRYLGIPICSKRLSRGECQELLEKMTGRIRMWSSRNLSYMGRTTLINSVLLAIHTYWAQISILPKKLLKDIEAVCRSFLWKGTQETSSPGLVAWDNICQTKSAGGLGFRNIKEWNVAAMGRYVWDIASKKDCLFVKWIHNVYLKNGNWWDYDPPMDCCWSWKKIVGVKNMLKQKVDVAGFVQQRHTIQHTYKILFEGRDKTSWSKIVWDRFIIPKHKFILWLVFWGRLNTKERIGKYNTTIDSTCFLCGQEEETSNHLFFECEYSRSCLQGLKNWLQWRSNTTNMQQLAKSFSKNKTMSAARRSVLKTALAGLVYHISKARNDVFWHQKLWHTRVIIQRVQQESKLRILGLPNKLADDDKQWLLGN</sequence>
<feature type="domain" description="Reverse transcriptase zinc-binding" evidence="2">
    <location>
        <begin position="288"/>
        <end position="368"/>
    </location>
</feature>
<dbReference type="InterPro" id="IPR026960">
    <property type="entry name" value="RVT-Znf"/>
</dbReference>
<evidence type="ECO:0000313" key="4">
    <source>
        <dbReference type="Proteomes" id="UP000596661"/>
    </source>
</evidence>
<reference evidence="3" key="1">
    <citation type="submission" date="2021-03" db="UniProtKB">
        <authorList>
            <consortium name="EnsemblPlants"/>
        </authorList>
    </citation>
    <scope>IDENTIFICATION</scope>
</reference>
<evidence type="ECO:0000256" key="1">
    <source>
        <dbReference type="SAM" id="MobiDB-lite"/>
    </source>
</evidence>
<evidence type="ECO:0000313" key="3">
    <source>
        <dbReference type="EnsemblPlants" id="cds.evm.model.10.470"/>
    </source>
</evidence>
<protein>
    <recommendedName>
        <fullName evidence="2">Reverse transcriptase zinc-binding domain-containing protein</fullName>
    </recommendedName>
</protein>
<organism evidence="3 4">
    <name type="scientific">Cannabis sativa</name>
    <name type="common">Hemp</name>
    <name type="synonym">Marijuana</name>
    <dbReference type="NCBI Taxonomy" id="3483"/>
    <lineage>
        <taxon>Eukaryota</taxon>
        <taxon>Viridiplantae</taxon>
        <taxon>Streptophyta</taxon>
        <taxon>Embryophyta</taxon>
        <taxon>Tracheophyta</taxon>
        <taxon>Spermatophyta</taxon>
        <taxon>Magnoliopsida</taxon>
        <taxon>eudicotyledons</taxon>
        <taxon>Gunneridae</taxon>
        <taxon>Pentapetalae</taxon>
        <taxon>rosids</taxon>
        <taxon>fabids</taxon>
        <taxon>Rosales</taxon>
        <taxon>Cannabaceae</taxon>
        <taxon>Cannabis</taxon>
    </lineage>
</organism>
<dbReference type="Gramene" id="evm.model.10.470">
    <property type="protein sequence ID" value="cds.evm.model.10.470"/>
    <property type="gene ID" value="evm.TU.10.470"/>
</dbReference>
<dbReference type="EnsemblPlants" id="evm.model.10.470">
    <property type="protein sequence ID" value="cds.evm.model.10.470"/>
    <property type="gene ID" value="evm.TU.10.470"/>
</dbReference>
<keyword evidence="4" id="KW-1185">Reference proteome</keyword>
<dbReference type="PANTHER" id="PTHR33116:SF84">
    <property type="entry name" value="RNA-DIRECTED DNA POLYMERASE"/>
    <property type="match status" value="1"/>
</dbReference>
<dbReference type="AlphaFoldDB" id="A0A803QNY4"/>
<feature type="region of interest" description="Disordered" evidence="1">
    <location>
        <begin position="13"/>
        <end position="34"/>
    </location>
</feature>